<feature type="transmembrane region" description="Helical" evidence="1">
    <location>
        <begin position="81"/>
        <end position="101"/>
    </location>
</feature>
<proteinExistence type="predicted"/>
<keyword evidence="1" id="KW-1133">Transmembrane helix</keyword>
<feature type="transmembrane region" description="Helical" evidence="1">
    <location>
        <begin position="212"/>
        <end position="230"/>
    </location>
</feature>
<accession>U4KJR5</accession>
<name>U4KJR5_ALTPJ</name>
<keyword evidence="3" id="KW-1185">Reference proteome</keyword>
<evidence type="ECO:0000256" key="1">
    <source>
        <dbReference type="SAM" id="Phobius"/>
    </source>
</evidence>
<dbReference type="Proteomes" id="UP000032740">
    <property type="component" value="Chromosome"/>
</dbReference>
<sequence length="281" mass="32641">MNSRDGLIKSVKLVNKLRIILLFIATIGYAYQLFYNSAYQGVVIFSKLSAFAYLVTLVASFVSFIIAFYPSHIREGKMIRFFMFMISLFPVILCIASYFAIIYDLTVVFFSLWIIVIILDLFRIKKILDLVSKDEKLIIPILMKDAKIPDKDQYRNFKKDIPNLKHSELILLLAIGVSRIEYFIYPSILVYAIIQVNLILHSCKRQKIKKLYVLLVILIASALSGLSLIMQLEFISIENTTYKDTSLFIFLIGLPVYIIKHYMRRKIVFFEINEIINESIV</sequence>
<dbReference type="EMBL" id="FO681347">
    <property type="protein sequence ID" value="CCV63663.1"/>
    <property type="molecule type" value="Genomic_DNA"/>
</dbReference>
<dbReference type="KEGG" id="apal:BN85400860"/>
<evidence type="ECO:0000313" key="2">
    <source>
        <dbReference type="EMBL" id="CCV63663.1"/>
    </source>
</evidence>
<gene>
    <name evidence="2" type="ORF">BN85400860</name>
</gene>
<organism evidence="2 3">
    <name type="scientific">Alteracholeplasma palmae (strain ATCC 49389 / J233)</name>
    <name type="common">Acholeplasma palmae</name>
    <dbReference type="NCBI Taxonomy" id="1318466"/>
    <lineage>
        <taxon>Bacteria</taxon>
        <taxon>Bacillati</taxon>
        <taxon>Mycoplasmatota</taxon>
        <taxon>Mollicutes</taxon>
        <taxon>Acholeplasmatales</taxon>
        <taxon>Acholeplasmataceae</taxon>
        <taxon>Acholeplasma</taxon>
    </lineage>
</organism>
<protein>
    <submittedName>
        <fullName evidence="2">Uncharacterized protein</fullName>
    </submittedName>
</protein>
<feature type="transmembrane region" description="Helical" evidence="1">
    <location>
        <begin position="107"/>
        <end position="124"/>
    </location>
</feature>
<keyword evidence="1" id="KW-0812">Transmembrane</keyword>
<reference evidence="2 3" key="1">
    <citation type="journal article" date="2013" name="J. Mol. Microbiol. Biotechnol.">
        <title>Analysis of the Complete Genomes of Acholeplasma brassicae , A. palmae and A. laidlawii and Their Comparison to the Obligate Parasites from ' Candidatus Phytoplasma'.</title>
        <authorList>
            <person name="Kube M."/>
            <person name="Siewert C."/>
            <person name="Migdoll A.M."/>
            <person name="Duduk B."/>
            <person name="Holz S."/>
            <person name="Rabus R."/>
            <person name="Seemuller E."/>
            <person name="Mitrovic J."/>
            <person name="Muller I."/>
            <person name="Buttner C."/>
            <person name="Reinhardt R."/>
        </authorList>
    </citation>
    <scope>NUCLEOTIDE SEQUENCE [LARGE SCALE GENOMIC DNA]</scope>
    <source>
        <strain evidence="2 3">J233</strain>
    </source>
</reference>
<feature type="transmembrane region" description="Helical" evidence="1">
    <location>
        <begin position="242"/>
        <end position="259"/>
    </location>
</feature>
<feature type="transmembrane region" description="Helical" evidence="1">
    <location>
        <begin position="50"/>
        <end position="69"/>
    </location>
</feature>
<keyword evidence="1" id="KW-0472">Membrane</keyword>
<dbReference type="AlphaFoldDB" id="U4KJR5"/>
<dbReference type="HOGENOM" id="CLU_989105_0_0_14"/>
<evidence type="ECO:0000313" key="3">
    <source>
        <dbReference type="Proteomes" id="UP000032740"/>
    </source>
</evidence>
<dbReference type="RefSeq" id="WP_026654119.1">
    <property type="nucleotide sequence ID" value="NC_022538.1"/>
</dbReference>
<feature type="transmembrane region" description="Helical" evidence="1">
    <location>
        <begin position="20"/>
        <end position="38"/>
    </location>
</feature>